<dbReference type="EMBL" id="JSVA01000017">
    <property type="protein sequence ID" value="KOF02035.1"/>
    <property type="molecule type" value="Genomic_DNA"/>
</dbReference>
<protein>
    <submittedName>
        <fullName evidence="1">Uncharacterized protein</fullName>
    </submittedName>
</protein>
<accession>A0A0L8AIP4</accession>
<name>A0A0L8AIP4_9BACT</name>
<reference evidence="2" key="1">
    <citation type="submission" date="2014-11" db="EMBL/GenBank/DDBJ databases">
        <title>Genome sequencing of Roseivirga sp. D-25.</title>
        <authorList>
            <person name="Selvaratnam C."/>
            <person name="Thevarajoo S."/>
            <person name="Goh K.M."/>
            <person name="Eee R."/>
            <person name="Chan K.-G."/>
            <person name="Chong C.S."/>
        </authorList>
    </citation>
    <scope>NUCLEOTIDE SEQUENCE [LARGE SCALE GENOMIC DNA]</scope>
    <source>
        <strain evidence="2">D-25</strain>
    </source>
</reference>
<dbReference type="PATRIC" id="fig|1566026.4.peg.1323"/>
<organism evidence="1 2">
    <name type="scientific">Roseivirga seohaensis subsp. aquiponti</name>
    <dbReference type="NCBI Taxonomy" id="1566026"/>
    <lineage>
        <taxon>Bacteria</taxon>
        <taxon>Pseudomonadati</taxon>
        <taxon>Bacteroidota</taxon>
        <taxon>Cytophagia</taxon>
        <taxon>Cytophagales</taxon>
        <taxon>Roseivirgaceae</taxon>
        <taxon>Roseivirga</taxon>
    </lineage>
</organism>
<keyword evidence="2" id="KW-1185">Reference proteome</keyword>
<dbReference type="AlphaFoldDB" id="A0A0L8AIP4"/>
<gene>
    <name evidence="1" type="ORF">OB69_15030</name>
</gene>
<evidence type="ECO:0000313" key="1">
    <source>
        <dbReference type="EMBL" id="KOF02035.1"/>
    </source>
</evidence>
<sequence length="548" mass="58924">MKRFTLGSAMLIVLTTCFLSCKPTKEEATVLIPEYVVNVTQVTQQNAPALQSYAHGVNGADWLLFAGRTNRINDDGGLHDLNANYTNTSFLPLSYNDDIFVYNVEKDEVSALSFNEMVSEISSFTPASGSTDAAAITALIPQIASALKANGTVFRATNPLVMQEGEYMYVVGGYGTPLDQTDNGNAYITFDQVAKINVPSMINVIKGDLNALTLADWQSLVAFGRSGTIDPIVINGKTKQVVTDGKLVSTGGELFKIGSTFYLAGGHNFTANSQQYVDAVYPFTMSVSASNPLALDITVSAPITDVPTTIGTPAADATSKFRRRDGPIVSALYMDSNKNLTEGLAFYGGVFQPDSVVIVNKDTTSYLRAWNTAIYVTPSLSAKYTIDSDYNQKNFNVYACADFELYDAVSGTVSTFLMGGIGDGTYQGPQTLSPFTNSLTQVRYDLSTGKSTPKVIDQNIFGGSSFYGAETEFIFNSSQPISFMTVNGDATEVIDADKTFQEGQGFDLGFIYGGIEAFENTPGTFGRGKSAASSKIWKVTVTKNTVNN</sequence>
<comment type="caution">
    <text evidence="1">The sequence shown here is derived from an EMBL/GenBank/DDBJ whole genome shotgun (WGS) entry which is preliminary data.</text>
</comment>
<proteinExistence type="predicted"/>
<dbReference type="Proteomes" id="UP000036908">
    <property type="component" value="Unassembled WGS sequence"/>
</dbReference>
<dbReference type="OrthoDB" id="5526825at2"/>
<dbReference type="RefSeq" id="WP_053224563.1">
    <property type="nucleotide sequence ID" value="NZ_JSVA01000017.1"/>
</dbReference>
<evidence type="ECO:0000313" key="2">
    <source>
        <dbReference type="Proteomes" id="UP000036908"/>
    </source>
</evidence>